<dbReference type="SUPFAM" id="SSF53448">
    <property type="entry name" value="Nucleotide-diphospho-sugar transferases"/>
    <property type="match status" value="1"/>
</dbReference>
<accession>A0ABT5SVH7</accession>
<protein>
    <submittedName>
        <fullName evidence="2">Glycosyltransferase family 2 protein</fullName>
    </submittedName>
</protein>
<organism evidence="2 3">
    <name type="scientific">Actinomycetospora lemnae</name>
    <dbReference type="NCBI Taxonomy" id="3019891"/>
    <lineage>
        <taxon>Bacteria</taxon>
        <taxon>Bacillati</taxon>
        <taxon>Actinomycetota</taxon>
        <taxon>Actinomycetes</taxon>
        <taxon>Pseudonocardiales</taxon>
        <taxon>Pseudonocardiaceae</taxon>
        <taxon>Actinomycetospora</taxon>
    </lineage>
</organism>
<comment type="caution">
    <text evidence="2">The sequence shown here is derived from an EMBL/GenBank/DDBJ whole genome shotgun (WGS) entry which is preliminary data.</text>
</comment>
<evidence type="ECO:0000313" key="3">
    <source>
        <dbReference type="Proteomes" id="UP001300763"/>
    </source>
</evidence>
<dbReference type="PANTHER" id="PTHR43685">
    <property type="entry name" value="GLYCOSYLTRANSFERASE"/>
    <property type="match status" value="1"/>
</dbReference>
<dbReference type="EMBL" id="JAQZAO010000006">
    <property type="protein sequence ID" value="MDD7966784.1"/>
    <property type="molecule type" value="Genomic_DNA"/>
</dbReference>
<keyword evidence="3" id="KW-1185">Reference proteome</keyword>
<dbReference type="InterPro" id="IPR050834">
    <property type="entry name" value="Glycosyltransf_2"/>
</dbReference>
<sequence>MTAQPTVTVIICAHTMERQVDLEKSVASVEEQTFPVEEIVVVIDHNEELLAWARARFPRAEVVPSRGRRGLSGARNTGVRAATGDILVFLDDDAAAETDWIARLVEHYEDDAVHGVGGGVLPAWDPAPPFWFPAEFNWVIGCSYVGLPTDVRPVRNAIGANMSYRRETFESAGAFTEGLGRVGSLPLGCEETEFGIRVRAALPGARFLYDPRAEVHHTVKRERRTLRYFVRRCYSEGLSKAAVSDLAGATDALSSERGYVCRVLPRGFVRGLVARRSNPAKAAAIALGLATTIAGYLGGRLRSRSRSEPAQTGWRGRCRGAAGLDGGRCAPRPLVP</sequence>
<feature type="domain" description="Glycosyltransferase 2-like" evidence="1">
    <location>
        <begin position="8"/>
        <end position="170"/>
    </location>
</feature>
<reference evidence="2 3" key="1">
    <citation type="submission" date="2023-02" db="EMBL/GenBank/DDBJ databases">
        <title>Genome sequencing required for Actinomycetospora new species description.</title>
        <authorList>
            <person name="Saimee Y."/>
            <person name="Duangmal K."/>
        </authorList>
    </citation>
    <scope>NUCLEOTIDE SEQUENCE [LARGE SCALE GENOMIC DNA]</scope>
    <source>
        <strain evidence="2 3">DW7H6</strain>
    </source>
</reference>
<gene>
    <name evidence="2" type="ORF">PGB27_15725</name>
</gene>
<proteinExistence type="predicted"/>
<dbReference type="PANTHER" id="PTHR43685:SF3">
    <property type="entry name" value="SLR2126 PROTEIN"/>
    <property type="match status" value="1"/>
</dbReference>
<evidence type="ECO:0000259" key="1">
    <source>
        <dbReference type="Pfam" id="PF00535"/>
    </source>
</evidence>
<dbReference type="InterPro" id="IPR029044">
    <property type="entry name" value="Nucleotide-diphossugar_trans"/>
</dbReference>
<dbReference type="Proteomes" id="UP001300763">
    <property type="component" value="Unassembled WGS sequence"/>
</dbReference>
<dbReference type="InterPro" id="IPR001173">
    <property type="entry name" value="Glyco_trans_2-like"/>
</dbReference>
<dbReference type="Pfam" id="PF00535">
    <property type="entry name" value="Glycos_transf_2"/>
    <property type="match status" value="1"/>
</dbReference>
<dbReference type="RefSeq" id="WP_274201315.1">
    <property type="nucleotide sequence ID" value="NZ_JAQZAO010000006.1"/>
</dbReference>
<name>A0ABT5SVH7_9PSEU</name>
<dbReference type="Gene3D" id="3.90.550.10">
    <property type="entry name" value="Spore Coat Polysaccharide Biosynthesis Protein SpsA, Chain A"/>
    <property type="match status" value="1"/>
</dbReference>
<evidence type="ECO:0000313" key="2">
    <source>
        <dbReference type="EMBL" id="MDD7966784.1"/>
    </source>
</evidence>